<sequence length="752" mass="84479">MLVKFSKLLLSFILILTFIYAAEFSLDQNKLQTLKSSIDVGIELMLQNSPDGKIPYYKLGQEKVTTSAVAHFLLLSLAMKENDIFPKTLDLNALKEYLLQWQWTSANAKHGIKDMQKDASGITNYVLESVTGVTAVSAQCKKVNASFNMWHFSSGPNNINLETDLKTTAIASAALLKYWRLYDNNTAFNAAKNAGSALLQLLVVPDSENEFGIKKSLLKDSAGGEIVTGILPCEFRMLGNDDTASCGDGAYVRYYSIYKDQLASAAAIFYNLSETNIQEKSKFKKAYNYLLKGIFSIKECDGLIANYARFQGPNAAENECYADNIVTLTSRELLFDTVLILYYLQIANPYIYLEDSNFADSLKWILQIENASSGIRKNADTPYRYGSSTIALSRRPLARAMLSALFLRAACFEDDSQQKELFKTTAKNELNLALEELPIKFTEKPSNLFSEDTVFNTLGFYAFTELYEIFTKGCSKAPDNDKDGYYDDPKLELRDCNDFDANVHPNATELCNGIDDDCDGLVDEGFDKDDDGFTVCQNDCNDDDAEVHPGTTEKFNGKDDDCDGLIDEKSITISTLDNNNVGLASLPLYIFDLNCAKDNNYSFKDANANCEAAKCKTTNVGICDIVLQAGSYVVYWFEADKQYYKDFNVGEKTARIELRKKTVRLTLSQNYTQPRKTPMTWFISMSYEERTNFITLLSIIMLTLFILVLVLSLALVLLTKFGISFKGFKLPKIGSEEKELKEVHKRFAFKKK</sequence>
<keyword evidence="1" id="KW-1133">Transmembrane helix</keyword>
<keyword evidence="1" id="KW-0472">Membrane</keyword>
<keyword evidence="1" id="KW-0812">Transmembrane</keyword>
<dbReference type="Proteomes" id="UP000278031">
    <property type="component" value="Unassembled WGS sequence"/>
</dbReference>
<dbReference type="Pfam" id="PF11617">
    <property type="entry name" value="Cu-binding_MopE"/>
    <property type="match status" value="2"/>
</dbReference>
<dbReference type="AlphaFoldDB" id="A0A497JL97"/>
<feature type="transmembrane region" description="Helical" evidence="1">
    <location>
        <begin position="693"/>
        <end position="718"/>
    </location>
</feature>
<organism evidence="2 3">
    <name type="scientific">Candidatus Iainarchaeum sp</name>
    <dbReference type="NCBI Taxonomy" id="3101447"/>
    <lineage>
        <taxon>Archaea</taxon>
        <taxon>Candidatus Iainarchaeota</taxon>
        <taxon>Candidatus Iainarchaeia</taxon>
        <taxon>Candidatus Iainarchaeales</taxon>
        <taxon>Candidatus Iainarchaeaceae</taxon>
        <taxon>Candidatus Iainarchaeum</taxon>
    </lineage>
</organism>
<protein>
    <submittedName>
        <fullName evidence="2">Uncharacterized protein</fullName>
    </submittedName>
</protein>
<name>A0A497JL97_9ARCH</name>
<evidence type="ECO:0000313" key="2">
    <source>
        <dbReference type="EMBL" id="RLG71257.1"/>
    </source>
</evidence>
<comment type="caution">
    <text evidence="2">The sequence shown here is derived from an EMBL/GenBank/DDBJ whole genome shotgun (WGS) entry which is preliminary data.</text>
</comment>
<evidence type="ECO:0000313" key="3">
    <source>
        <dbReference type="Proteomes" id="UP000278031"/>
    </source>
</evidence>
<proteinExistence type="predicted"/>
<reference evidence="2 3" key="1">
    <citation type="submission" date="2018-06" db="EMBL/GenBank/DDBJ databases">
        <title>Extensive metabolic versatility and redundancy in microbially diverse, dynamic hydrothermal sediments.</title>
        <authorList>
            <person name="Dombrowski N."/>
            <person name="Teske A."/>
            <person name="Baker B.J."/>
        </authorList>
    </citation>
    <scope>NUCLEOTIDE SEQUENCE [LARGE SCALE GENOMIC DNA]</scope>
    <source>
        <strain evidence="2">B51_G17</strain>
    </source>
</reference>
<dbReference type="InterPro" id="IPR021655">
    <property type="entry name" value="Put_metal-bd"/>
</dbReference>
<dbReference type="EMBL" id="QMWP01000002">
    <property type="protein sequence ID" value="RLG71257.1"/>
    <property type="molecule type" value="Genomic_DNA"/>
</dbReference>
<accession>A0A497JL97</accession>
<evidence type="ECO:0000256" key="1">
    <source>
        <dbReference type="SAM" id="Phobius"/>
    </source>
</evidence>
<gene>
    <name evidence="2" type="ORF">DRO04_00145</name>
</gene>